<keyword evidence="3" id="KW-0804">Transcription</keyword>
<evidence type="ECO:0000259" key="4">
    <source>
        <dbReference type="PROSITE" id="PS51071"/>
    </source>
</evidence>
<dbReference type="InterPro" id="IPR009057">
    <property type="entry name" value="Homeodomain-like_sf"/>
</dbReference>
<evidence type="ECO:0000256" key="2">
    <source>
        <dbReference type="ARBA" id="ARBA00023125"/>
    </source>
</evidence>
<organism evidence="6 7">
    <name type="scientific">Guptibacillus hwajinpoensis</name>
    <dbReference type="NCBI Taxonomy" id="208199"/>
    <lineage>
        <taxon>Bacteria</taxon>
        <taxon>Bacillati</taxon>
        <taxon>Bacillota</taxon>
        <taxon>Bacilli</taxon>
        <taxon>Bacillales</taxon>
        <taxon>Guptibacillaceae</taxon>
        <taxon>Guptibacillus</taxon>
    </lineage>
</organism>
<dbReference type="GO" id="GO:0097367">
    <property type="term" value="F:carbohydrate derivative binding"/>
    <property type="evidence" value="ECO:0007669"/>
    <property type="project" value="InterPro"/>
</dbReference>
<evidence type="ECO:0000313" key="7">
    <source>
        <dbReference type="Proteomes" id="UP000035996"/>
    </source>
</evidence>
<dbReference type="PROSITE" id="PS51071">
    <property type="entry name" value="HTH_RPIR"/>
    <property type="match status" value="1"/>
</dbReference>
<dbReference type="PANTHER" id="PTHR30514:SF1">
    <property type="entry name" value="HTH-TYPE TRANSCRIPTIONAL REGULATOR HEXR-RELATED"/>
    <property type="match status" value="1"/>
</dbReference>
<keyword evidence="7" id="KW-1185">Reference proteome</keyword>
<dbReference type="PROSITE" id="PS51464">
    <property type="entry name" value="SIS"/>
    <property type="match status" value="1"/>
</dbReference>
<protein>
    <submittedName>
        <fullName evidence="6">RpiR family transcriptional regulator</fullName>
    </submittedName>
</protein>
<name>A0A0J6CUU7_9BACL</name>
<feature type="domain" description="HTH rpiR-type" evidence="4">
    <location>
        <begin position="7"/>
        <end position="83"/>
    </location>
</feature>
<evidence type="ECO:0000259" key="5">
    <source>
        <dbReference type="PROSITE" id="PS51464"/>
    </source>
</evidence>
<dbReference type="PANTHER" id="PTHR30514">
    <property type="entry name" value="GLUCOKINASE"/>
    <property type="match status" value="1"/>
</dbReference>
<dbReference type="Gene3D" id="1.10.10.10">
    <property type="entry name" value="Winged helix-like DNA-binding domain superfamily/Winged helix DNA-binding domain"/>
    <property type="match status" value="1"/>
</dbReference>
<dbReference type="SUPFAM" id="SSF53697">
    <property type="entry name" value="SIS domain"/>
    <property type="match status" value="1"/>
</dbReference>
<dbReference type="InterPro" id="IPR036388">
    <property type="entry name" value="WH-like_DNA-bd_sf"/>
</dbReference>
<dbReference type="GO" id="GO:1901135">
    <property type="term" value="P:carbohydrate derivative metabolic process"/>
    <property type="evidence" value="ECO:0007669"/>
    <property type="project" value="InterPro"/>
</dbReference>
<proteinExistence type="predicted"/>
<accession>A0A0J6CUU7</accession>
<evidence type="ECO:0000313" key="6">
    <source>
        <dbReference type="EMBL" id="KMM36860.1"/>
    </source>
</evidence>
<dbReference type="InterPro" id="IPR047640">
    <property type="entry name" value="RpiR-like"/>
</dbReference>
<keyword evidence="2" id="KW-0238">DNA-binding</keyword>
<sequence>MRGVLVNGGLISIQESITSLKPSERKVAEYIINYPEEVINLSIQKLSQRTEVSEATIIRLARTLSYKGFQELKLRIAGDLATKYSSKSYQEISIDGTVDSFIANVSNNNIRSINDTISVLSKEEVEKAIEVLGQARKIALYGIGASGLIAQDFKQKLSRINRWCEAAVDYDTQGTISANLGEQDVVFGISYSGQTKDIIESLQIAKDNGAKVITLTKYGANPVSDLAEIKLFTSSLEKSIRSGAMSSRISQLNVIDILYVGITSRNYDESVAALERTRKAVEDVKKHG</sequence>
<feature type="domain" description="SIS" evidence="5">
    <location>
        <begin position="128"/>
        <end position="268"/>
    </location>
</feature>
<evidence type="ECO:0000256" key="1">
    <source>
        <dbReference type="ARBA" id="ARBA00023015"/>
    </source>
</evidence>
<dbReference type="InterPro" id="IPR001347">
    <property type="entry name" value="SIS_dom"/>
</dbReference>
<dbReference type="Gene3D" id="3.40.50.10490">
    <property type="entry name" value="Glucose-6-phosphate isomerase like protein, domain 1"/>
    <property type="match status" value="1"/>
</dbReference>
<dbReference type="InterPro" id="IPR035472">
    <property type="entry name" value="RpiR-like_SIS"/>
</dbReference>
<dbReference type="InterPro" id="IPR000281">
    <property type="entry name" value="HTH_RpiR"/>
</dbReference>
<dbReference type="STRING" id="157733.AB986_13150"/>
<dbReference type="Pfam" id="PF01380">
    <property type="entry name" value="SIS"/>
    <property type="match status" value="1"/>
</dbReference>
<comment type="caution">
    <text evidence="6">The sequence shown here is derived from an EMBL/GenBank/DDBJ whole genome shotgun (WGS) entry which is preliminary data.</text>
</comment>
<dbReference type="PATRIC" id="fig|157733.3.peg.673"/>
<evidence type="ECO:0000256" key="3">
    <source>
        <dbReference type="ARBA" id="ARBA00023163"/>
    </source>
</evidence>
<dbReference type="Proteomes" id="UP000035996">
    <property type="component" value="Unassembled WGS sequence"/>
</dbReference>
<dbReference type="SUPFAM" id="SSF46689">
    <property type="entry name" value="Homeodomain-like"/>
    <property type="match status" value="1"/>
</dbReference>
<dbReference type="GO" id="GO:0003700">
    <property type="term" value="F:DNA-binding transcription factor activity"/>
    <property type="evidence" value="ECO:0007669"/>
    <property type="project" value="InterPro"/>
</dbReference>
<dbReference type="Pfam" id="PF01418">
    <property type="entry name" value="HTH_6"/>
    <property type="match status" value="1"/>
</dbReference>
<dbReference type="InterPro" id="IPR046348">
    <property type="entry name" value="SIS_dom_sf"/>
</dbReference>
<dbReference type="AlphaFoldDB" id="A0A0J6CUU7"/>
<reference evidence="6" key="1">
    <citation type="submission" date="2015-06" db="EMBL/GenBank/DDBJ databases">
        <authorList>
            <person name="Liu B."/>
            <person name="Wang J."/>
            <person name="Zhu Y."/>
            <person name="Liu G."/>
            <person name="Chen Q."/>
            <person name="Zheng C."/>
            <person name="Che J."/>
            <person name="Ge C."/>
            <person name="Shi H."/>
            <person name="Pan Z."/>
            <person name="Liu X."/>
        </authorList>
    </citation>
    <scope>NUCLEOTIDE SEQUENCE [LARGE SCALE GENOMIC DNA]</scope>
    <source>
        <strain evidence="6">DSM 16346</strain>
    </source>
</reference>
<dbReference type="EMBL" id="LELK01000004">
    <property type="protein sequence ID" value="KMM36860.1"/>
    <property type="molecule type" value="Genomic_DNA"/>
</dbReference>
<dbReference type="GO" id="GO:0003677">
    <property type="term" value="F:DNA binding"/>
    <property type="evidence" value="ECO:0007669"/>
    <property type="project" value="UniProtKB-KW"/>
</dbReference>
<keyword evidence="1" id="KW-0805">Transcription regulation</keyword>
<dbReference type="CDD" id="cd05013">
    <property type="entry name" value="SIS_RpiR"/>
    <property type="match status" value="1"/>
</dbReference>
<gene>
    <name evidence="6" type="ORF">AB986_13150</name>
</gene>